<comment type="caution">
    <text evidence="1">The sequence shown here is derived from an EMBL/GenBank/DDBJ whole genome shotgun (WGS) entry which is preliminary data.</text>
</comment>
<dbReference type="InterPro" id="IPR024248">
    <property type="entry name" value="DUF2695"/>
</dbReference>
<evidence type="ECO:0000313" key="1">
    <source>
        <dbReference type="EMBL" id="MCB5196766.1"/>
    </source>
</evidence>
<name>A0ABS8BM28_9NEIS</name>
<dbReference type="Pfam" id="PF10905">
    <property type="entry name" value="DUF2695"/>
    <property type="match status" value="1"/>
</dbReference>
<protein>
    <submittedName>
        <fullName evidence="1">DUF2695 domain-containing protein</fullName>
    </submittedName>
</protein>
<dbReference type="EMBL" id="JAJAWG010000006">
    <property type="protein sequence ID" value="MCB5196766.1"/>
    <property type="molecule type" value="Genomic_DNA"/>
</dbReference>
<accession>A0ABS8BM28</accession>
<sequence length="45" mass="5271">MEINNENNKRDTQLQEHGGFCDCEVIYNVYDAVTDLVGWYLETET</sequence>
<dbReference type="RefSeq" id="WP_226764511.1">
    <property type="nucleotide sequence ID" value="NZ_JAJAWG010000006.1"/>
</dbReference>
<organism evidence="1 2">
    <name type="scientific">Deefgea salmonis</name>
    <dbReference type="NCBI Taxonomy" id="2875502"/>
    <lineage>
        <taxon>Bacteria</taxon>
        <taxon>Pseudomonadati</taxon>
        <taxon>Pseudomonadota</taxon>
        <taxon>Betaproteobacteria</taxon>
        <taxon>Neisseriales</taxon>
        <taxon>Chitinibacteraceae</taxon>
        <taxon>Deefgea</taxon>
    </lineage>
</organism>
<dbReference type="Proteomes" id="UP001198034">
    <property type="component" value="Unassembled WGS sequence"/>
</dbReference>
<proteinExistence type="predicted"/>
<reference evidence="1 2" key="1">
    <citation type="submission" date="2021-10" db="EMBL/GenBank/DDBJ databases">
        <authorList>
            <person name="Chen M."/>
        </authorList>
    </citation>
    <scope>NUCLEOTIDE SEQUENCE [LARGE SCALE GENOMIC DNA]</scope>
    <source>
        <strain evidence="1 2">H3-26</strain>
    </source>
</reference>
<gene>
    <name evidence="1" type="ORF">LG219_10855</name>
</gene>
<keyword evidence="2" id="KW-1185">Reference proteome</keyword>
<evidence type="ECO:0000313" key="2">
    <source>
        <dbReference type="Proteomes" id="UP001198034"/>
    </source>
</evidence>